<evidence type="ECO:0000259" key="11">
    <source>
        <dbReference type="Pfam" id="PF18400"/>
    </source>
</evidence>
<evidence type="ECO:0000256" key="7">
    <source>
        <dbReference type="ARBA" id="ARBA00022824"/>
    </source>
</evidence>
<comment type="subcellular location">
    <subcellularLocation>
        <location evidence="2">Endoplasmic reticulum lumen</location>
    </subcellularLocation>
</comment>
<dbReference type="InterPro" id="IPR010730">
    <property type="entry name" value="HET"/>
</dbReference>
<dbReference type="Pfam" id="PF18400">
    <property type="entry name" value="Thioredoxin_12"/>
    <property type="match status" value="1"/>
</dbReference>
<dbReference type="InterPro" id="IPR009448">
    <property type="entry name" value="UDP-g_GGtrans"/>
</dbReference>
<dbReference type="Pfam" id="PF06985">
    <property type="entry name" value="HET"/>
    <property type="match status" value="1"/>
</dbReference>
<evidence type="ECO:0000259" key="13">
    <source>
        <dbReference type="Pfam" id="PF18402"/>
    </source>
</evidence>
<evidence type="ECO:0000259" key="14">
    <source>
        <dbReference type="Pfam" id="PF18403"/>
    </source>
</evidence>
<dbReference type="PANTHER" id="PTHR11226">
    <property type="entry name" value="UDP-GLUCOSE GLYCOPROTEIN:GLUCOSYLTRANSFERASE"/>
    <property type="match status" value="1"/>
</dbReference>
<dbReference type="PANTHER" id="PTHR11226:SF0">
    <property type="entry name" value="UDP-GLUCOSE:GLYCOPROTEIN GLUCOSYLTRANSFERASE"/>
    <property type="match status" value="1"/>
</dbReference>
<keyword evidence="5" id="KW-0808">Transferase</keyword>
<feature type="domain" description="UGGT thioredoxin-like" evidence="11">
    <location>
        <begin position="832"/>
        <end position="1021"/>
    </location>
</feature>
<evidence type="ECO:0000256" key="8">
    <source>
        <dbReference type="ARBA" id="ARBA00023180"/>
    </source>
</evidence>
<gene>
    <name evidence="17" type="ORF">PRZ48_011084</name>
</gene>
<evidence type="ECO:0000256" key="4">
    <source>
        <dbReference type="ARBA" id="ARBA00006351"/>
    </source>
</evidence>
<evidence type="ECO:0000256" key="6">
    <source>
        <dbReference type="ARBA" id="ARBA00022729"/>
    </source>
</evidence>
<accession>A0ABR0EAZ6</accession>
<feature type="region of interest" description="Disordered" evidence="9">
    <location>
        <begin position="1049"/>
        <end position="1070"/>
    </location>
</feature>
<organism evidence="17 18">
    <name type="scientific">Zasmidium cellare</name>
    <name type="common">Wine cellar mold</name>
    <name type="synonym">Racodium cellare</name>
    <dbReference type="NCBI Taxonomy" id="395010"/>
    <lineage>
        <taxon>Eukaryota</taxon>
        <taxon>Fungi</taxon>
        <taxon>Dikarya</taxon>
        <taxon>Ascomycota</taxon>
        <taxon>Pezizomycotina</taxon>
        <taxon>Dothideomycetes</taxon>
        <taxon>Dothideomycetidae</taxon>
        <taxon>Mycosphaerellales</taxon>
        <taxon>Mycosphaerellaceae</taxon>
        <taxon>Zasmidium</taxon>
    </lineage>
</organism>
<dbReference type="Gene3D" id="3.90.550.10">
    <property type="entry name" value="Spore Coat Polysaccharide Biosynthesis Protein SpsA, Chain A"/>
    <property type="match status" value="1"/>
</dbReference>
<dbReference type="Pfam" id="PF06427">
    <property type="entry name" value="UDP-g_GGTase"/>
    <property type="match status" value="1"/>
</dbReference>
<dbReference type="Pfam" id="PF26640">
    <property type="entry name" value="DUF8212"/>
    <property type="match status" value="1"/>
</dbReference>
<keyword evidence="8" id="KW-0325">Glycoprotein</keyword>
<dbReference type="InterPro" id="IPR040694">
    <property type="entry name" value="UGGT_TRXL_2"/>
</dbReference>
<dbReference type="Pfam" id="PF18404">
    <property type="entry name" value="Glyco_transf_24"/>
    <property type="match status" value="1"/>
</dbReference>
<evidence type="ECO:0000313" key="18">
    <source>
        <dbReference type="Proteomes" id="UP001305779"/>
    </source>
</evidence>
<feature type="region of interest" description="Disordered" evidence="9">
    <location>
        <begin position="2294"/>
        <end position="2343"/>
    </location>
</feature>
<keyword evidence="6" id="KW-0732">Signal</keyword>
<feature type="domain" description="DUF8212" evidence="16">
    <location>
        <begin position="243"/>
        <end position="266"/>
    </location>
</feature>
<name>A0ABR0EAZ6_ZASCE</name>
<evidence type="ECO:0000259" key="10">
    <source>
        <dbReference type="Pfam" id="PF06985"/>
    </source>
</evidence>
<dbReference type="CDD" id="cd06432">
    <property type="entry name" value="GT8_HUGT1_C_like"/>
    <property type="match status" value="1"/>
</dbReference>
<evidence type="ECO:0008006" key="19">
    <source>
        <dbReference type="Google" id="ProtNLM"/>
    </source>
</evidence>
<feature type="domain" description="Heterokaryon incompatibility" evidence="10">
    <location>
        <begin position="23"/>
        <end position="154"/>
    </location>
</feature>
<dbReference type="InterPro" id="IPR040692">
    <property type="entry name" value="UGGT_TRXL_3"/>
</dbReference>
<evidence type="ECO:0000256" key="2">
    <source>
        <dbReference type="ARBA" id="ARBA00004319"/>
    </source>
</evidence>
<keyword evidence="7" id="KW-0256">Endoplasmic reticulum</keyword>
<dbReference type="EMBL" id="JAXOVC010000008">
    <property type="protein sequence ID" value="KAK4498426.1"/>
    <property type="molecule type" value="Genomic_DNA"/>
</dbReference>
<evidence type="ECO:0000313" key="17">
    <source>
        <dbReference type="EMBL" id="KAK4498426.1"/>
    </source>
</evidence>
<protein>
    <recommendedName>
        <fullName evidence="19">Heterokaryon incompatibility domain-containing protein</fullName>
    </recommendedName>
</protein>
<comment type="pathway">
    <text evidence="3">Protein modification; protein glycosylation.</text>
</comment>
<evidence type="ECO:0000256" key="1">
    <source>
        <dbReference type="ARBA" id="ARBA00001913"/>
    </source>
</evidence>
<dbReference type="InterPro" id="IPR058525">
    <property type="entry name" value="DUF8212"/>
</dbReference>
<feature type="domain" description="Glucosyltransferase 24 catalytic" evidence="15">
    <location>
        <begin position="2023"/>
        <end position="2289"/>
    </location>
</feature>
<dbReference type="SUPFAM" id="SSF53448">
    <property type="entry name" value="Nucleotide-diphospho-sugar transferases"/>
    <property type="match status" value="1"/>
</dbReference>
<sequence length="2343" mass="265865">MRLLRVEDLCFEDVPSHGSCSEYAILSHTWIHPSGNEVSLQDILHIQESQDTVHQKAGWPKLKYLVDQAKRSNLQYVWMDTCCIDQRNPTELTEAINCMFAWYSRAAVCYVYLNDVDLVMERDSHFQYSPQTLSMLAEALSRCKWIQRGWTLQELIAPTRMMFFSKNWSFLMGSADSPGLLAQVTGIDVDMLAHKRPLYSYSIAQRLSWASNRMTTFSEDRAYSLVGLFGITMATHYGEGEHRAFVRLQEEIVKISTDQSLFAWHGKDDSLLAPSLDCFKDRGHIVPRRGQSPVPYHIDNIGLQIELCAGRTFAILDCRSLYDVSEVFVLRLRPGPGGHSMLDPVRRCEAIDWRTLCQRERQAKFPRKLFSIRKFAASYDWSDTGRICDSQGPWHLKLRLQNQNEESEGVLRLVGVRPSADWVQTSVNSFYYKPSSIWKADGPYQGAIVCIKWPKYEKKPSDESASWQYGAIAFAYGRRGSYAREAWTPLPVLHVKAISETRNLEEIRSYVHIQAKDRLSKRSLGSFESLPLKRSMWCRGRSTRQGLFLRLLGLPTWQQVRVTLDKAEIAGETFWELDVVPPQDRNVLFFAASRIHSCLWGMFLSLQKVPAYFQLMASYLKLLLHISWPWLLLFNEWFPLLTVAVEAQQLDDIPALCLFAAAVVYHYKDDWPMIVSVQFLLTRLGSFLLRKRLHNRIWLWVSDSVAQIGEYHQILTTSWSQSWRWLGPSVWWTMAWMYQPGYGFTRAGNTFLVANLALLVYLNRNEIRKLWLRVGQMVVRSNSRCLFCFSFCTTMDLSKAACQWKAALVAGLLACANAAPSVNVALRTSFDAPPYLIELLETAAEENATAYFPLLDRIADGYFDSSKTDEELYKSFRSLLQKDGHLSNEDLSSFDYALSIHSAAPRIEAHYQYYNTSILPSIGNEAGQGCETWVYVPFSGQRYCSSELDESSAQTFGNAGDILQQLPFDRILGDSSSDRPAVLYADLEAESFRKFHKTLSKTAKEGKTSYRVRYRAPSGERKPLTVSGYGIELALKRTDYIVIDDRQAEEEQKEAASTGDGTLSEEEVSDLRPLSSSELRRLGVKAASFVMNSDSPFDTLLRLSQDFPKHSSSIAATNVSEEFVKEHADNRDVLLPPGYNVMWINGVQIMPRDIDAYALLEYLRRERRMINGVREIGLSGSEAVDLLSNEAITASQVSDEVQRYDWRDEAEGGDIIIWMNDIEKDKRYAEWPETVHALLQRTFPGQLPPVRKEVHNLVVPIDFADYNDVVLITESLRNFVQRKVPIRFGLVPKIKTPASVEQTKVVYYLIDRYGLGAALEYLENSVGTTGRKYSLPDEKLFQAAVQDRDLRPAKAASSFREVLDGPEVEPRLRGAQTYIARIGSTDATPPVLINGVPVARSEEWLQAMSQRVSVDLRMVQQAVYDGSLSDDDYLPNLFLEKASMKRNPLVVPEDDKDVRHVNLGELPQFADLPSLPSNKDTIERELVHLTVVTDVDSREGFEQLMEALLLQREHDNVEVAFLHVPKSTESKTRLGSDYDKSSGEEFLRTLLGNYDKLLAEDPPETADGVVDFAARKKIYELMHKAGSMETTSEIDEQVRGVWSPFKDIVSQVGVKPGQKALILNGRIAGPMADTVDLEISDLEALLSYERKKRQLPTALAIEALGLSERASTPLAFARISNLIALSLVSDVPEGIFEAAPTVRTDMFKKWNSTQTAIHIGDLKSSTIQIYTSIDPASEIAQRWIPIIKVLSELDGVYTAVFLNPKDRLEEIPIKRFYRQVLSSKPSFESNGSLQGNGAQFIGLPAEALLNMGMDMPPSWLVAPKDTIHDLDNIKLSAVKAGTNIDAIYELEHILIEGHSRDVTTGPPPRGVQLVLGTDADPHFADTIIMANLGYFQFKANPGLYNLALQKGRSEEIFHIDSAGTMGYAAQPGDHVTDIALMSFRGSTLYPRLSRKQGMEEEDVLEPSKTALESLVDGADSFLSQVGLKSPSASKYLSKAAKLGSGLLSGSGQTELSADRHADINIFSVASGHLYERMLNIMMVSVMKHTKHTVKFWFIEQFLSPSFKDFLPLMAEEYGFKYEMVTYKWPHWLRGQKEKQREIWGYKILFLDVLFPLDLDKVIFVDADQIVRTDMYELVQHDLKGAPYGFTPMCDSRTEMEGFRFWKQGYWKNFLKGLPYHISALYVVDLKRFRQMAAGDRLRQNYHQLSADPNSLSNLDQDLPNHMQALLPIHSLPQEWLWCETWCSDESLKDAKTIDLCNNPQTKEPKLDRARRQVPEWTEYDNEIAAVTKRYKEKQAGVEKKTEAGLPDAHSGDEESIQERLQREDAERELKKNEHVRDEL</sequence>
<dbReference type="Pfam" id="PF18402">
    <property type="entry name" value="Thioredoxin_14"/>
    <property type="match status" value="1"/>
</dbReference>
<dbReference type="Pfam" id="PF18403">
    <property type="entry name" value="Thioredoxin_15"/>
    <property type="match status" value="1"/>
</dbReference>
<evidence type="ECO:0000259" key="16">
    <source>
        <dbReference type="Pfam" id="PF26640"/>
    </source>
</evidence>
<comment type="caution">
    <text evidence="17">The sequence shown here is derived from an EMBL/GenBank/DDBJ whole genome shotgun (WGS) entry which is preliminary data.</text>
</comment>
<evidence type="ECO:0000256" key="5">
    <source>
        <dbReference type="ARBA" id="ARBA00022679"/>
    </source>
</evidence>
<dbReference type="InterPro" id="IPR040497">
    <property type="entry name" value="Glyco_transf_24"/>
</dbReference>
<feature type="domain" description="UDP-glucose:glycoprotein glucosyltransferase thioredoxin-like" evidence="14">
    <location>
        <begin position="1469"/>
        <end position="1684"/>
    </location>
</feature>
<dbReference type="InterPro" id="IPR029044">
    <property type="entry name" value="Nucleotide-diphossugar_trans"/>
</dbReference>
<evidence type="ECO:0000256" key="9">
    <source>
        <dbReference type="SAM" id="MobiDB-lite"/>
    </source>
</evidence>
<keyword evidence="18" id="KW-1185">Reference proteome</keyword>
<feature type="compositionally biased region" description="Basic and acidic residues" evidence="9">
    <location>
        <begin position="2296"/>
        <end position="2306"/>
    </location>
</feature>
<evidence type="ECO:0000259" key="12">
    <source>
        <dbReference type="Pfam" id="PF18401"/>
    </source>
</evidence>
<evidence type="ECO:0000259" key="15">
    <source>
        <dbReference type="Pfam" id="PF18404"/>
    </source>
</evidence>
<reference evidence="17 18" key="1">
    <citation type="journal article" date="2023" name="G3 (Bethesda)">
        <title>A chromosome-level genome assembly of Zasmidium syzygii isolated from banana leaves.</title>
        <authorList>
            <person name="van Westerhoven A.C."/>
            <person name="Mehrabi R."/>
            <person name="Talebi R."/>
            <person name="Steentjes M.B.F."/>
            <person name="Corcolon B."/>
            <person name="Chong P.A."/>
            <person name="Kema G.H.J."/>
            <person name="Seidl M.F."/>
        </authorList>
    </citation>
    <scope>NUCLEOTIDE SEQUENCE [LARGE SCALE GENOMIC DNA]</scope>
    <source>
        <strain evidence="17 18">P124</strain>
    </source>
</reference>
<comment type="cofactor">
    <cofactor evidence="1">
        <name>Ca(2+)</name>
        <dbReference type="ChEBI" id="CHEBI:29108"/>
    </cofactor>
</comment>
<proteinExistence type="inferred from homology"/>
<evidence type="ECO:0000256" key="3">
    <source>
        <dbReference type="ARBA" id="ARBA00004922"/>
    </source>
</evidence>
<dbReference type="Pfam" id="PF18401">
    <property type="entry name" value="Thioredoxin_13"/>
    <property type="match status" value="1"/>
</dbReference>
<dbReference type="Proteomes" id="UP001305779">
    <property type="component" value="Unassembled WGS sequence"/>
</dbReference>
<dbReference type="InterPro" id="IPR040693">
    <property type="entry name" value="UGGT_TRXL_1"/>
</dbReference>
<feature type="compositionally biased region" description="Basic and acidic residues" evidence="9">
    <location>
        <begin position="2313"/>
        <end position="2343"/>
    </location>
</feature>
<feature type="domain" description="UGGT thioredoxin-like" evidence="13">
    <location>
        <begin position="1204"/>
        <end position="1450"/>
    </location>
</feature>
<feature type="domain" description="UGGT thioredoxin-like" evidence="12">
    <location>
        <begin position="1067"/>
        <end position="1198"/>
    </location>
</feature>
<comment type="similarity">
    <text evidence="4">Belongs to the glycosyltransferase 8 family.</text>
</comment>
<dbReference type="InterPro" id="IPR040525">
    <property type="entry name" value="UGGT_TRXL_4"/>
</dbReference>